<protein>
    <recommendedName>
        <fullName evidence="1">ABC transporter domain-containing protein</fullName>
    </recommendedName>
</protein>
<dbReference type="EMBL" id="AP025017">
    <property type="protein sequence ID" value="BDA63402.1"/>
    <property type="molecule type" value="Genomic_DNA"/>
</dbReference>
<dbReference type="Pfam" id="PF00005">
    <property type="entry name" value="ABC_tran"/>
    <property type="match status" value="1"/>
</dbReference>
<accession>A0ABM7U796</accession>
<evidence type="ECO:0000313" key="2">
    <source>
        <dbReference type="EMBL" id="BDA63402.1"/>
    </source>
</evidence>
<evidence type="ECO:0000313" key="3">
    <source>
        <dbReference type="Proteomes" id="UP000824496"/>
    </source>
</evidence>
<keyword evidence="3" id="KW-1185">Reference proteome</keyword>
<feature type="domain" description="ABC transporter" evidence="1">
    <location>
        <begin position="2"/>
        <end position="68"/>
    </location>
</feature>
<reference evidence="2 3" key="1">
    <citation type="submission" date="2021-08" db="EMBL/GenBank/DDBJ databases">
        <title>Whole genome sequence of novel Actinomyces species strain MAS-1.</title>
        <authorList>
            <person name="Saito M."/>
            <person name="Kuwahara N."/>
            <person name="Takizawa T."/>
            <person name="Gotouda H."/>
            <person name="Ochiai T."/>
        </authorList>
    </citation>
    <scope>NUCLEOTIDE SEQUENCE [LARGE SCALE GENOMIC DNA]</scope>
    <source>
        <strain evidence="2 3">MAS-1</strain>
    </source>
</reference>
<dbReference type="Gene3D" id="3.40.50.300">
    <property type="entry name" value="P-loop containing nucleotide triphosphate hydrolases"/>
    <property type="match status" value="1"/>
</dbReference>
<sequence length="94" mass="9877">MLRDVSLVARPGTVTALVGPSGRGKSTLARLIMRFYDVDEGAVGVSGVDVREAGLPWLLSRVAIARAAQRGRPEALAQVEGSFRNVIEALTGSS</sequence>
<dbReference type="InterPro" id="IPR003439">
    <property type="entry name" value="ABC_transporter-like_ATP-bd"/>
</dbReference>
<dbReference type="PANTHER" id="PTHR24221">
    <property type="entry name" value="ATP-BINDING CASSETTE SUB-FAMILY B"/>
    <property type="match status" value="1"/>
</dbReference>
<gene>
    <name evidence="2" type="ORF">MANAM107_02360</name>
</gene>
<dbReference type="PANTHER" id="PTHR24221:SF654">
    <property type="entry name" value="ATP-BINDING CASSETTE SUB-FAMILY B MEMBER 6"/>
    <property type="match status" value="1"/>
</dbReference>
<name>A0ABM7U796_9ACTO</name>
<dbReference type="Proteomes" id="UP000824496">
    <property type="component" value="Chromosome"/>
</dbReference>
<dbReference type="SUPFAM" id="SSF52540">
    <property type="entry name" value="P-loop containing nucleoside triphosphate hydrolases"/>
    <property type="match status" value="1"/>
</dbReference>
<dbReference type="InterPro" id="IPR027417">
    <property type="entry name" value="P-loop_NTPase"/>
</dbReference>
<organism evidence="2 3">
    <name type="scientific">Actinomyces capricornis</name>
    <dbReference type="NCBI Taxonomy" id="2755559"/>
    <lineage>
        <taxon>Bacteria</taxon>
        <taxon>Bacillati</taxon>
        <taxon>Actinomycetota</taxon>
        <taxon>Actinomycetes</taxon>
        <taxon>Actinomycetales</taxon>
        <taxon>Actinomycetaceae</taxon>
        <taxon>Actinomyces</taxon>
    </lineage>
</organism>
<evidence type="ECO:0000259" key="1">
    <source>
        <dbReference type="Pfam" id="PF00005"/>
    </source>
</evidence>
<proteinExistence type="predicted"/>
<dbReference type="InterPro" id="IPR039421">
    <property type="entry name" value="Type_1_exporter"/>
</dbReference>